<dbReference type="RefSeq" id="WP_127048874.1">
    <property type="nucleotide sequence ID" value="NZ_RZGZ01000002.1"/>
</dbReference>
<dbReference type="PRINTS" id="PR00132">
    <property type="entry name" value="GLHYDRLASE2"/>
</dbReference>
<feature type="domain" description="Glycoside hydrolase family 2 catalytic" evidence="8">
    <location>
        <begin position="272"/>
        <end position="588"/>
    </location>
</feature>
<accession>A0A3S0VTY5</accession>
<dbReference type="GO" id="GO:0004566">
    <property type="term" value="F:beta-glucuronidase activity"/>
    <property type="evidence" value="ECO:0007669"/>
    <property type="project" value="UniProtKB-EC"/>
</dbReference>
<dbReference type="EC" id="3.2.1.31" evidence="2"/>
<dbReference type="FunFam" id="3.20.20.80:FF:000080">
    <property type="entry name" value="Beta-glucuronidase UidA"/>
    <property type="match status" value="1"/>
</dbReference>
<name>A0A3S0VTY5_9MICO</name>
<keyword evidence="5 6" id="KW-0326">Glycosidase</keyword>
<dbReference type="InterPro" id="IPR017853">
    <property type="entry name" value="GH"/>
</dbReference>
<evidence type="ECO:0000256" key="1">
    <source>
        <dbReference type="ARBA" id="ARBA00007401"/>
    </source>
</evidence>
<keyword evidence="4 6" id="KW-0378">Hydrolase</keyword>
<dbReference type="Gene3D" id="2.60.40.10">
    <property type="entry name" value="Immunoglobulins"/>
    <property type="match status" value="1"/>
</dbReference>
<evidence type="ECO:0000256" key="6">
    <source>
        <dbReference type="RuleBase" id="RU361154"/>
    </source>
</evidence>
<dbReference type="InterPro" id="IPR006101">
    <property type="entry name" value="Glyco_hydro_2"/>
</dbReference>
<comment type="caution">
    <text evidence="10">The sequence shown here is derived from an EMBL/GenBank/DDBJ whole genome shotgun (WGS) entry which is preliminary data.</text>
</comment>
<dbReference type="FunFam" id="2.60.120.260:FF:000027">
    <property type="entry name" value="Beta-glucuronidase"/>
    <property type="match status" value="1"/>
</dbReference>
<dbReference type="InterPro" id="IPR006104">
    <property type="entry name" value="Glyco_hydro_2_N"/>
</dbReference>
<dbReference type="SUPFAM" id="SSF49303">
    <property type="entry name" value="beta-Galactosidase/glucuronidase domain"/>
    <property type="match status" value="1"/>
</dbReference>
<dbReference type="Gene3D" id="3.20.20.80">
    <property type="entry name" value="Glycosidases"/>
    <property type="match status" value="1"/>
</dbReference>
<proteinExistence type="inferred from homology"/>
<protein>
    <recommendedName>
        <fullName evidence="3">Beta-glucuronidase</fullName>
        <ecNumber evidence="2">3.2.1.31</ecNumber>
    </recommendedName>
</protein>
<gene>
    <name evidence="10" type="ORF">ELQ94_07780</name>
</gene>
<dbReference type="InterPro" id="IPR006103">
    <property type="entry name" value="Glyco_hydro_2_cat"/>
</dbReference>
<evidence type="ECO:0000313" key="10">
    <source>
        <dbReference type="EMBL" id="RUR01392.1"/>
    </source>
</evidence>
<dbReference type="Pfam" id="PF02837">
    <property type="entry name" value="Glyco_hydro_2_N"/>
    <property type="match status" value="1"/>
</dbReference>
<dbReference type="PROSITE" id="PS00719">
    <property type="entry name" value="GLYCOSYL_HYDROL_F2_1"/>
    <property type="match status" value="1"/>
</dbReference>
<dbReference type="OrthoDB" id="9762066at2"/>
<evidence type="ECO:0000259" key="8">
    <source>
        <dbReference type="Pfam" id="PF02836"/>
    </source>
</evidence>
<dbReference type="GO" id="GO:0030246">
    <property type="term" value="F:carbohydrate binding"/>
    <property type="evidence" value="ECO:0007669"/>
    <property type="project" value="TreeGrafter"/>
</dbReference>
<dbReference type="Proteomes" id="UP000274909">
    <property type="component" value="Unassembled WGS sequence"/>
</dbReference>
<evidence type="ECO:0000313" key="11">
    <source>
        <dbReference type="Proteomes" id="UP000274909"/>
    </source>
</evidence>
<dbReference type="InterPro" id="IPR006102">
    <property type="entry name" value="Ig-like_GH2"/>
</dbReference>
<dbReference type="GO" id="GO:0005975">
    <property type="term" value="P:carbohydrate metabolic process"/>
    <property type="evidence" value="ECO:0007669"/>
    <property type="project" value="InterPro"/>
</dbReference>
<dbReference type="PANTHER" id="PTHR10066">
    <property type="entry name" value="BETA-GLUCURONIDASE"/>
    <property type="match status" value="1"/>
</dbReference>
<dbReference type="Pfam" id="PF00703">
    <property type="entry name" value="Glyco_hydro_2"/>
    <property type="match status" value="1"/>
</dbReference>
<evidence type="ECO:0000256" key="5">
    <source>
        <dbReference type="ARBA" id="ARBA00023295"/>
    </source>
</evidence>
<evidence type="ECO:0000259" key="7">
    <source>
        <dbReference type="Pfam" id="PF00703"/>
    </source>
</evidence>
<sequence length="606" mass="67060">MLKPQASRSRDLRSLDGLWSFALDHEVGDEPWRGRMVTPRQAPVPASYNDVFADAEIRDHIGVVWYQREVVVPSTWTGRRIVLRFDAVTHTGTVFVNGERVAHHEGGYTPFEVDITSLAAPGEEVLVTVAVDNRLTSATVPPGEVGTAEDGTPTQLYRHDFFNYAGLHRSVHLAATAPDHIRDVTVTTTRDGSGTASVHFAVDTSNGGDVRVVLRDEDRREVASADGATGTLTVTDPVLWQPGAAYLYDLEVVLGDGRDGDSYTLPVGIRTVEVRGQQFLINDEPFYFTGFGKHEDAPFRGKGHDDVLLVHDFALLDWIGANSFRTSHYPYAEEVLDYADRHGIVVIDETAAVGMNINMAGGILGGARKPTFSPETMSDVTRDATAQGIRELIARDKNHPSVVMWCIANEPASAEEGAREYFEPLVDLTRELDPTRPVTFANQGDARFDNDLIVDMFDVICLNRYFGWYQQTGDLARAEVELEKELLGWAATYDKPILMTEYGVDTVAGLHQAVPSPWSEEYQIDFLAMYHRVFDRIPAVQGEQIWNFADFQTKAGIIRVDGNKKGVFTRDRRPKSVARILKSRWTAMRDAAAGIAAGTATEGGDR</sequence>
<dbReference type="NCBIfam" id="NF007538">
    <property type="entry name" value="PRK10150.1"/>
    <property type="match status" value="1"/>
</dbReference>
<dbReference type="Gene3D" id="2.60.120.260">
    <property type="entry name" value="Galactose-binding domain-like"/>
    <property type="match status" value="1"/>
</dbReference>
<dbReference type="PANTHER" id="PTHR10066:SF67">
    <property type="entry name" value="BETA-GLUCURONIDASE"/>
    <property type="match status" value="1"/>
</dbReference>
<dbReference type="SUPFAM" id="SSF49785">
    <property type="entry name" value="Galactose-binding domain-like"/>
    <property type="match status" value="1"/>
</dbReference>
<reference evidence="10 11" key="1">
    <citation type="submission" date="2018-12" db="EMBL/GenBank/DDBJ databases">
        <authorList>
            <person name="Li F."/>
        </authorList>
    </citation>
    <scope>NUCLEOTIDE SEQUENCE [LARGE SCALE GENOMIC DNA]</scope>
    <source>
        <strain evidence="10 11">EGI 6500705</strain>
    </source>
</reference>
<evidence type="ECO:0000256" key="3">
    <source>
        <dbReference type="ARBA" id="ARBA00016205"/>
    </source>
</evidence>
<keyword evidence="11" id="KW-1185">Reference proteome</keyword>
<dbReference type="InterPro" id="IPR023230">
    <property type="entry name" value="Glyco_hydro_2_CS"/>
</dbReference>
<dbReference type="GO" id="GO:0019391">
    <property type="term" value="P:glucuronoside catabolic process"/>
    <property type="evidence" value="ECO:0007669"/>
    <property type="project" value="TreeGrafter"/>
</dbReference>
<dbReference type="InterPro" id="IPR036156">
    <property type="entry name" value="Beta-gal/glucu_dom_sf"/>
</dbReference>
<evidence type="ECO:0000256" key="4">
    <source>
        <dbReference type="ARBA" id="ARBA00022801"/>
    </source>
</evidence>
<dbReference type="Pfam" id="PF02836">
    <property type="entry name" value="Glyco_hydro_2_C"/>
    <property type="match status" value="1"/>
</dbReference>
<dbReference type="InterPro" id="IPR008979">
    <property type="entry name" value="Galactose-bd-like_sf"/>
</dbReference>
<evidence type="ECO:0000256" key="2">
    <source>
        <dbReference type="ARBA" id="ARBA00012761"/>
    </source>
</evidence>
<feature type="domain" description="Glycosyl hydrolases family 2 sugar binding" evidence="9">
    <location>
        <begin position="12"/>
        <end position="174"/>
    </location>
</feature>
<dbReference type="InterPro" id="IPR013783">
    <property type="entry name" value="Ig-like_fold"/>
</dbReference>
<dbReference type="EMBL" id="RZGZ01000002">
    <property type="protein sequence ID" value="RUR01392.1"/>
    <property type="molecule type" value="Genomic_DNA"/>
</dbReference>
<dbReference type="SUPFAM" id="SSF51445">
    <property type="entry name" value="(Trans)glycosidases"/>
    <property type="match status" value="1"/>
</dbReference>
<organism evidence="10 11">
    <name type="scientific">Labedella endophytica</name>
    <dbReference type="NCBI Taxonomy" id="1523160"/>
    <lineage>
        <taxon>Bacteria</taxon>
        <taxon>Bacillati</taxon>
        <taxon>Actinomycetota</taxon>
        <taxon>Actinomycetes</taxon>
        <taxon>Micrococcales</taxon>
        <taxon>Microbacteriaceae</taxon>
        <taxon>Labedella</taxon>
    </lineage>
</organism>
<comment type="similarity">
    <text evidence="1 6">Belongs to the glycosyl hydrolase 2 family.</text>
</comment>
<dbReference type="AlphaFoldDB" id="A0A3S0VTY5"/>
<feature type="domain" description="Glycoside hydrolase family 2 immunoglobulin-like beta-sandwich" evidence="7">
    <location>
        <begin position="180"/>
        <end position="270"/>
    </location>
</feature>
<evidence type="ECO:0000259" key="9">
    <source>
        <dbReference type="Pfam" id="PF02837"/>
    </source>
</evidence>